<dbReference type="EMBL" id="MNUE01000001">
    <property type="protein sequence ID" value="OJD40832.1"/>
    <property type="molecule type" value="Genomic_DNA"/>
</dbReference>
<reference evidence="15 16" key="1">
    <citation type="submission" date="2016-10" db="EMBL/GenBank/DDBJ databases">
        <title>Proteomics and genomics reveal pathogen-plant mechanisms compatible with a hemibiotrophic lifestyle of Diplodia corticola.</title>
        <authorList>
            <person name="Fernandes I."/>
            <person name="De Jonge R."/>
            <person name="Van De Peer Y."/>
            <person name="Devreese B."/>
            <person name="Alves A."/>
            <person name="Esteves A.C."/>
        </authorList>
    </citation>
    <scope>NUCLEOTIDE SEQUENCE [LARGE SCALE GENOMIC DNA]</scope>
    <source>
        <strain evidence="15 16">CBS 112549</strain>
    </source>
</reference>
<dbReference type="NCBIfam" id="TIGR01802">
    <property type="entry name" value="CM_pl-yst"/>
    <property type="match status" value="1"/>
</dbReference>
<evidence type="ECO:0000256" key="1">
    <source>
        <dbReference type="ARBA" id="ARBA00004496"/>
    </source>
</evidence>
<keyword evidence="16" id="KW-1185">Reference proteome</keyword>
<organism evidence="15 16">
    <name type="scientific">Diplodia corticola</name>
    <dbReference type="NCBI Taxonomy" id="236234"/>
    <lineage>
        <taxon>Eukaryota</taxon>
        <taxon>Fungi</taxon>
        <taxon>Dikarya</taxon>
        <taxon>Ascomycota</taxon>
        <taxon>Pezizomycotina</taxon>
        <taxon>Dothideomycetes</taxon>
        <taxon>Dothideomycetes incertae sedis</taxon>
        <taxon>Botryosphaeriales</taxon>
        <taxon>Botryosphaeriaceae</taxon>
        <taxon>Diplodia</taxon>
    </lineage>
</organism>
<dbReference type="GO" id="GO:0009094">
    <property type="term" value="P:L-phenylalanine biosynthetic process"/>
    <property type="evidence" value="ECO:0007669"/>
    <property type="project" value="UniProtKB-KW"/>
</dbReference>
<dbReference type="PANTHER" id="PTHR21145">
    <property type="entry name" value="CHORISMATE MUTASE"/>
    <property type="match status" value="1"/>
</dbReference>
<evidence type="ECO:0000256" key="11">
    <source>
        <dbReference type="ARBA" id="ARBA00023235"/>
    </source>
</evidence>
<comment type="pathway">
    <text evidence="2">Metabolic intermediate biosynthesis; prephenate biosynthesis; prephenate from chorismate: step 1/1.</text>
</comment>
<dbReference type="RefSeq" id="XP_020135675.1">
    <property type="nucleotide sequence ID" value="XM_020269521.1"/>
</dbReference>
<dbReference type="InterPro" id="IPR037039">
    <property type="entry name" value="CM_AroQ_sf_eucaryotic"/>
</dbReference>
<keyword evidence="10" id="KW-0584">Phenylalanine biosynthesis</keyword>
<dbReference type="Gene3D" id="1.10.590.10">
    <property type="entry name" value="Chorismate mutase, AroQ class superfamily, eukaryotic"/>
    <property type="match status" value="1"/>
</dbReference>
<name>A0A1J9RJJ6_9PEZI</name>
<evidence type="ECO:0000256" key="5">
    <source>
        <dbReference type="ARBA" id="ARBA00020296"/>
    </source>
</evidence>
<accession>A0A1J9RJJ6</accession>
<dbReference type="UniPathway" id="UPA00120">
    <property type="reaction ID" value="UER00203"/>
</dbReference>
<dbReference type="OrthoDB" id="191918at2759"/>
<evidence type="ECO:0000256" key="2">
    <source>
        <dbReference type="ARBA" id="ARBA00004817"/>
    </source>
</evidence>
<evidence type="ECO:0000256" key="9">
    <source>
        <dbReference type="ARBA" id="ARBA00023141"/>
    </source>
</evidence>
<comment type="subunit">
    <text evidence="3">Homodimer.</text>
</comment>
<dbReference type="PANTHER" id="PTHR21145:SF12">
    <property type="entry name" value="CHORISMATE MUTASE"/>
    <property type="match status" value="1"/>
</dbReference>
<keyword evidence="7" id="KW-0827">Tyrosine biosynthesis</keyword>
<dbReference type="GO" id="GO:0005737">
    <property type="term" value="C:cytoplasm"/>
    <property type="evidence" value="ECO:0007669"/>
    <property type="project" value="UniProtKB-SubCell"/>
</dbReference>
<evidence type="ECO:0000256" key="8">
    <source>
        <dbReference type="ARBA" id="ARBA00022605"/>
    </source>
</evidence>
<evidence type="ECO:0000256" key="7">
    <source>
        <dbReference type="ARBA" id="ARBA00022498"/>
    </source>
</evidence>
<comment type="subcellular location">
    <subcellularLocation>
        <location evidence="1">Cytoplasm</location>
    </subcellularLocation>
</comment>
<proteinExistence type="predicted"/>
<evidence type="ECO:0000313" key="15">
    <source>
        <dbReference type="EMBL" id="OJD40832.1"/>
    </source>
</evidence>
<dbReference type="STRING" id="236234.A0A1J9RJJ6"/>
<dbReference type="Proteomes" id="UP000183809">
    <property type="component" value="Unassembled WGS sequence"/>
</dbReference>
<protein>
    <recommendedName>
        <fullName evidence="5 13">Chorismate mutase</fullName>
        <ecNumber evidence="4 13">5.4.99.5</ecNumber>
    </recommendedName>
</protein>
<gene>
    <name evidence="15" type="ORF">BKCO1_1000155</name>
</gene>
<dbReference type="EC" id="5.4.99.5" evidence="4 13"/>
<dbReference type="SUPFAM" id="SSF48600">
    <property type="entry name" value="Chorismate mutase II"/>
    <property type="match status" value="1"/>
</dbReference>
<comment type="caution">
    <text evidence="15">The sequence shown here is derived from an EMBL/GenBank/DDBJ whole genome shotgun (WGS) entry which is preliminary data.</text>
</comment>
<evidence type="ECO:0000256" key="4">
    <source>
        <dbReference type="ARBA" id="ARBA00012404"/>
    </source>
</evidence>
<dbReference type="InterPro" id="IPR036263">
    <property type="entry name" value="Chorismate_II_sf"/>
</dbReference>
<comment type="catalytic activity">
    <reaction evidence="12">
        <text>chorismate = prephenate</text>
        <dbReference type="Rhea" id="RHEA:13897"/>
        <dbReference type="ChEBI" id="CHEBI:29748"/>
        <dbReference type="ChEBI" id="CHEBI:29934"/>
        <dbReference type="EC" id="5.4.99.5"/>
    </reaction>
    <physiologicalReaction direction="left-to-right" evidence="12">
        <dbReference type="Rhea" id="RHEA:13898"/>
    </physiologicalReaction>
</comment>
<evidence type="ECO:0000259" key="14">
    <source>
        <dbReference type="Pfam" id="PF01817"/>
    </source>
</evidence>
<sequence>MDTAVGLTSADQVLDLANIRSTLIRLEDTITVYLIERVQFPLNRSIYTPGAIQVPDSPLSFLDWLLCEQEKVHSRVRRYQAPDEYPFFPEALLSPILKPLDYPPVLHPNDVNVNGRLKEVYISNILPAACAKADGNESSQHFGSTAVNDIACLQALSRRIHYGKFVAESKFRKETDRFVKLIKAEDRKGIDEAITDAAVEKKVLERLRKKATNYGNDPENPTAAPPKINVDAVVAMYKDYVIPLTKDVEVEYLMQRLKGTQWE</sequence>
<keyword evidence="11 13" id="KW-0413">Isomerase</keyword>
<dbReference type="GeneID" id="31009780"/>
<dbReference type="GO" id="GO:0006571">
    <property type="term" value="P:tyrosine biosynthetic process"/>
    <property type="evidence" value="ECO:0007669"/>
    <property type="project" value="UniProtKB-KW"/>
</dbReference>
<dbReference type="InterPro" id="IPR002701">
    <property type="entry name" value="CM_II_prokaryot"/>
</dbReference>
<dbReference type="InterPro" id="IPR008238">
    <property type="entry name" value="Chorismate_mutase_AroQ_euk"/>
</dbReference>
<dbReference type="GO" id="GO:0004106">
    <property type="term" value="F:chorismate mutase activity"/>
    <property type="evidence" value="ECO:0007669"/>
    <property type="project" value="UniProtKB-UniRule"/>
</dbReference>
<keyword evidence="8 13" id="KW-0028">Amino-acid biosynthesis</keyword>
<evidence type="ECO:0000256" key="6">
    <source>
        <dbReference type="ARBA" id="ARBA00022490"/>
    </source>
</evidence>
<feature type="domain" description="Chorismate mutase" evidence="14">
    <location>
        <begin position="148"/>
        <end position="249"/>
    </location>
</feature>
<dbReference type="PROSITE" id="PS51169">
    <property type="entry name" value="CHORISMATE_MUT_3"/>
    <property type="match status" value="1"/>
</dbReference>
<evidence type="ECO:0000256" key="13">
    <source>
        <dbReference type="PIRNR" id="PIRNR017318"/>
    </source>
</evidence>
<keyword evidence="9 13" id="KW-0057">Aromatic amino acid biosynthesis</keyword>
<dbReference type="Pfam" id="PF01817">
    <property type="entry name" value="CM_2"/>
    <property type="match status" value="1"/>
</dbReference>
<evidence type="ECO:0000256" key="10">
    <source>
        <dbReference type="ARBA" id="ARBA00023222"/>
    </source>
</evidence>
<dbReference type="FunFam" id="1.10.590.10:FF:000002">
    <property type="entry name" value="Chorismate mutase"/>
    <property type="match status" value="1"/>
</dbReference>
<dbReference type="AlphaFoldDB" id="A0A1J9RJJ6"/>
<evidence type="ECO:0000313" key="16">
    <source>
        <dbReference type="Proteomes" id="UP000183809"/>
    </source>
</evidence>
<evidence type="ECO:0000256" key="3">
    <source>
        <dbReference type="ARBA" id="ARBA00011738"/>
    </source>
</evidence>
<dbReference type="PIRSF" id="PIRSF017318">
    <property type="entry name" value="Chor_mut_AroQ_eu"/>
    <property type="match status" value="1"/>
</dbReference>
<keyword evidence="6" id="KW-0963">Cytoplasm</keyword>
<dbReference type="GO" id="GO:0046417">
    <property type="term" value="P:chorismate metabolic process"/>
    <property type="evidence" value="ECO:0007669"/>
    <property type="project" value="InterPro"/>
</dbReference>
<evidence type="ECO:0000256" key="12">
    <source>
        <dbReference type="ARBA" id="ARBA00023979"/>
    </source>
</evidence>